<dbReference type="EMBL" id="JBHSFN010000022">
    <property type="protein sequence ID" value="MFC4590356.1"/>
    <property type="molecule type" value="Genomic_DNA"/>
</dbReference>
<feature type="domain" description="Rv2525c-like glycoside hydrolase-like" evidence="1">
    <location>
        <begin position="307"/>
        <end position="490"/>
    </location>
</feature>
<evidence type="ECO:0000313" key="3">
    <source>
        <dbReference type="Proteomes" id="UP001595891"/>
    </source>
</evidence>
<dbReference type="InterPro" id="IPR015020">
    <property type="entry name" value="Rv2525c-like_Glyco_Hydro-like"/>
</dbReference>
<sequence>MVLRTQQWVNSVYEKVTGYQPVPEDGRTGWATVRALVRALQHELAVTPLSDTFGSATLDALTARSPVIGAGTANENLIKIVQGALYCKGYDGSGISGTYDLATGTAVAAVKTDMGVDGAFPAPGVVPKVLRALLTMDAYRQVKGGSARIREVQRWLNSAYAGRRDQPIVACDGRFSRDAQRALLLAIQYELGMDDDTATGRFGERTQAGIREQAVLGPGATDGEKRFVRLFQSAMIVNGWDLPLDGSCSPVVADTVLLFQQFARLLPANGIAGYQTWASLLVSHGDATRRGTACDCVTAITPERAGTLRAEGYTTVGRYLTNTPGTTFNKKIQPGELDAIAAAGLTAFPIFETGGRTSGYFSPEQGAEDALTALEAARGHGFARGTTIYFAVDFDAQVGDVTQRIIPYFRSLATRMKHYCDEYRPGVYGSRDVCGRLARDGLTVSSFVADLSSGFGGNLGFPLPDDWAFDQISTITVGSGSGGIEIDNDIASGRDAGQAAFAVPPRASAPLDTGFDMSRREALLEDLAAYLASIGMADKPLVWPNSTEASLDTVLRQDSLITGLSRVYRMRKALIQSPMFWETRRLTAEDALADLAVTAYYGYRAELEAWHELPPGERTTTPVPVPPFLQKDDASAGSGRIFARTAIAAHNHAVGAGLIEGEPLDPDDWHVMRDIRRRLRDDPEYTAGTMPQVIAMAASEAGVDADPLSYDTDGLSAVLARYHGTGEQAEQYGRELSGVYAVFEKYNATLR</sequence>
<dbReference type="SUPFAM" id="SSF51445">
    <property type="entry name" value="(Trans)glycosidases"/>
    <property type="match status" value="1"/>
</dbReference>
<proteinExistence type="predicted"/>
<reference evidence="3" key="1">
    <citation type="journal article" date="2019" name="Int. J. Syst. Evol. Microbiol.">
        <title>The Global Catalogue of Microorganisms (GCM) 10K type strain sequencing project: providing services to taxonomists for standard genome sequencing and annotation.</title>
        <authorList>
            <consortium name="The Broad Institute Genomics Platform"/>
            <consortium name="The Broad Institute Genome Sequencing Center for Infectious Disease"/>
            <person name="Wu L."/>
            <person name="Ma J."/>
        </authorList>
    </citation>
    <scope>NUCLEOTIDE SEQUENCE [LARGE SCALE GENOMIC DNA]</scope>
    <source>
        <strain evidence="3">CCUG 49560</strain>
    </source>
</reference>
<dbReference type="Gene3D" id="3.20.20.80">
    <property type="entry name" value="Glycosidases"/>
    <property type="match status" value="1"/>
</dbReference>
<protein>
    <submittedName>
        <fullName evidence="2">Glycoside hydrolase domain-containing protein</fullName>
    </submittedName>
</protein>
<keyword evidence="2" id="KW-0378">Hydrolase</keyword>
<dbReference type="Proteomes" id="UP001595891">
    <property type="component" value="Unassembled WGS sequence"/>
</dbReference>
<dbReference type="CDD" id="cd06418">
    <property type="entry name" value="GH25_BacA-like"/>
    <property type="match status" value="1"/>
</dbReference>
<evidence type="ECO:0000313" key="2">
    <source>
        <dbReference type="EMBL" id="MFC4590356.1"/>
    </source>
</evidence>
<dbReference type="GO" id="GO:0016787">
    <property type="term" value="F:hydrolase activity"/>
    <property type="evidence" value="ECO:0007669"/>
    <property type="project" value="UniProtKB-KW"/>
</dbReference>
<name>A0ABV9EPC4_9ACTN</name>
<keyword evidence="3" id="KW-1185">Reference proteome</keyword>
<dbReference type="InterPro" id="IPR036365">
    <property type="entry name" value="PGBD-like_sf"/>
</dbReference>
<dbReference type="InterPro" id="IPR017853">
    <property type="entry name" value="GH"/>
</dbReference>
<accession>A0ABV9EPC4</accession>
<evidence type="ECO:0000259" key="1">
    <source>
        <dbReference type="Pfam" id="PF08924"/>
    </source>
</evidence>
<comment type="caution">
    <text evidence="2">The sequence shown here is derived from an EMBL/GenBank/DDBJ whole genome shotgun (WGS) entry which is preliminary data.</text>
</comment>
<dbReference type="Pfam" id="PF08924">
    <property type="entry name" value="Rv2525c_GlyHyd-like"/>
    <property type="match status" value="1"/>
</dbReference>
<dbReference type="RefSeq" id="WP_262844107.1">
    <property type="nucleotide sequence ID" value="NZ_JANZYP010000025.1"/>
</dbReference>
<gene>
    <name evidence="2" type="ORF">ACFO8L_29980</name>
</gene>
<organism evidence="2 3">
    <name type="scientific">Sphaerisporangium corydalis</name>
    <dbReference type="NCBI Taxonomy" id="1441875"/>
    <lineage>
        <taxon>Bacteria</taxon>
        <taxon>Bacillati</taxon>
        <taxon>Actinomycetota</taxon>
        <taxon>Actinomycetes</taxon>
        <taxon>Streptosporangiales</taxon>
        <taxon>Streptosporangiaceae</taxon>
        <taxon>Sphaerisporangium</taxon>
    </lineage>
</organism>
<dbReference type="SUPFAM" id="SSF47090">
    <property type="entry name" value="PGBD-like"/>
    <property type="match status" value="1"/>
</dbReference>